<comment type="caution">
    <text evidence="9">The sequence shown here is derived from an EMBL/GenBank/DDBJ whole genome shotgun (WGS) entry which is preliminary data.</text>
</comment>
<sequence>MLYSKKYLASLVCAFALATGLIVVNSIAPVALAQADLGSISGTVTDASGAVIANANITITNKATGAQRVTTSNGKGEYSITQINPGDYTISVTSSGFGTTTQDFTLTVGSERAISIQLAVAGAQTQVSVSADDTTTPNSENAEVSTVITNQQIQSLPLADRDPYGLVDLAGNASTMTMGGNRGVGYNLAGGRSASVDILLDGAENTDVYAVGVGQTIPQDAMQEFSVVVSGEGAELGRSSSGAVNVSTKSGTNQFHGDVYDYNRISTFASDGFNNNALYAAGDLANPKSRYTHNQFGYYAGGPIVRDKLFFSSATEWTRIRSEATVVSEVPTPQLIGMSSTNMQAYFAQYGTLADPINGRTYTGADILQEGVFGTDVLTIAESETGAVSTKADPITSCSDPRIANAPICTTALFGTVTYQTPGDSGGGTPVNQWINFDRVDWTLTPKTSLYGRYIQQSTVNPAGSNNTSPYAGYNTGITQYNHSLLASVTHVFTSNFAENTKILLTRFNNQQPLGAVPVSPTLYTNPGGSVTVGSGSVYFPGYLPTSPGAAIPFGGPQNFIQVGEDLSWTHGKHNIKFGGSFLYIKDNRVFGAYENAVDALVTTGSSGALVNFLSGSLDEVQVALNPNGAFPCSRDLTTGVLNETTACQIQTPATSPNFSRSNRYDDSSLYVQDTWHASPQLSLTAGLRWEVYGPQHSQRAAYDANFFMASGSNEFDDIRNGIVQTRATAPNGRLWNLNLKQFGPRFGFAYDVAGNGKTVIRGGYSISYERNFNNVTYNVIQNPPNYGVIALTSTTNPTPISTNNLGAFGTAIGPQPLPPVTLRAVDPNIKPAYAHNWNLTLEHQLGTDTLVSIGYIGTRGIHNYSISNFNRSFSGINYLDDAPTTVTGFTQNRLNPQYSNINWRGADGDSYYEAVNLSVRSNNVRKTGLSVTANYTYGHSLDNTSSTFSDGANTDGGGTVLGYLDPFNHGLDLGNSDFDIRHRVAASLTYNLPFFEHSSNGILKSVLGGFVASTIFTAQTGNPYSLYDCYFGYTECVRASFVGQRPKKNSTLRDISSTYGPNTYSYQDFPAYFNADGSNNLSAYNEWVNPALNAYWDEIEGAPAGTPICCSDTPLPGGSGLANGGFVTGMDNRNSYYGPGTWDEDLRVAKAFKFRERYGINLSATFINVFNHANTFVNGGFDADVSEVPGMFAFKSGNRNTELEAKFVF</sequence>
<evidence type="ECO:0000313" key="10">
    <source>
        <dbReference type="Proteomes" id="UP001596091"/>
    </source>
</evidence>
<dbReference type="EMBL" id="JBHSPH010000001">
    <property type="protein sequence ID" value="MFC5860727.1"/>
    <property type="molecule type" value="Genomic_DNA"/>
</dbReference>
<dbReference type="Pfam" id="PF25183">
    <property type="entry name" value="OMP_b-brl_4"/>
    <property type="match status" value="1"/>
</dbReference>
<dbReference type="PANTHER" id="PTHR30069">
    <property type="entry name" value="TONB-DEPENDENT OUTER MEMBRANE RECEPTOR"/>
    <property type="match status" value="1"/>
</dbReference>
<keyword evidence="4" id="KW-0812">Transmembrane</keyword>
<dbReference type="PANTHER" id="PTHR30069:SF46">
    <property type="entry name" value="OAR PROTEIN"/>
    <property type="match status" value="1"/>
</dbReference>
<evidence type="ECO:0000256" key="7">
    <source>
        <dbReference type="SAM" id="SignalP"/>
    </source>
</evidence>
<protein>
    <submittedName>
        <fullName evidence="9">TonB-dependent receptor domain-containing protein</fullName>
    </submittedName>
</protein>
<feature type="domain" description="TonB-dependent transporter Oar-like beta-barrel" evidence="8">
    <location>
        <begin position="247"/>
        <end position="1175"/>
    </location>
</feature>
<dbReference type="Gene3D" id="2.40.170.20">
    <property type="entry name" value="TonB-dependent receptor, beta-barrel domain"/>
    <property type="match status" value="1"/>
</dbReference>
<evidence type="ECO:0000313" key="9">
    <source>
        <dbReference type="EMBL" id="MFC5860727.1"/>
    </source>
</evidence>
<dbReference type="Proteomes" id="UP001596091">
    <property type="component" value="Unassembled WGS sequence"/>
</dbReference>
<organism evidence="9 10">
    <name type="scientific">Acidicapsa dinghuensis</name>
    <dbReference type="NCBI Taxonomy" id="2218256"/>
    <lineage>
        <taxon>Bacteria</taxon>
        <taxon>Pseudomonadati</taxon>
        <taxon>Acidobacteriota</taxon>
        <taxon>Terriglobia</taxon>
        <taxon>Terriglobales</taxon>
        <taxon>Acidobacteriaceae</taxon>
        <taxon>Acidicapsa</taxon>
    </lineage>
</organism>
<keyword evidence="10" id="KW-1185">Reference proteome</keyword>
<keyword evidence="7" id="KW-0732">Signal</keyword>
<keyword evidence="9" id="KW-0675">Receptor</keyword>
<feature type="chain" id="PRO_5045378345" evidence="7">
    <location>
        <begin position="34"/>
        <end position="1210"/>
    </location>
</feature>
<evidence type="ECO:0000256" key="4">
    <source>
        <dbReference type="ARBA" id="ARBA00022692"/>
    </source>
</evidence>
<evidence type="ECO:0000256" key="5">
    <source>
        <dbReference type="ARBA" id="ARBA00023136"/>
    </source>
</evidence>
<dbReference type="SUPFAM" id="SSF49452">
    <property type="entry name" value="Starch-binding domain-like"/>
    <property type="match status" value="1"/>
</dbReference>
<accession>A0ABW1EBU7</accession>
<evidence type="ECO:0000256" key="6">
    <source>
        <dbReference type="ARBA" id="ARBA00023237"/>
    </source>
</evidence>
<dbReference type="SUPFAM" id="SSF56935">
    <property type="entry name" value="Porins"/>
    <property type="match status" value="1"/>
</dbReference>
<evidence type="ECO:0000256" key="1">
    <source>
        <dbReference type="ARBA" id="ARBA00004571"/>
    </source>
</evidence>
<keyword evidence="2" id="KW-0813">Transport</keyword>
<reference evidence="10" key="1">
    <citation type="journal article" date="2019" name="Int. J. Syst. Evol. Microbiol.">
        <title>The Global Catalogue of Microorganisms (GCM) 10K type strain sequencing project: providing services to taxonomists for standard genome sequencing and annotation.</title>
        <authorList>
            <consortium name="The Broad Institute Genomics Platform"/>
            <consortium name="The Broad Institute Genome Sequencing Center for Infectious Disease"/>
            <person name="Wu L."/>
            <person name="Ma J."/>
        </authorList>
    </citation>
    <scope>NUCLEOTIDE SEQUENCE [LARGE SCALE GENOMIC DNA]</scope>
    <source>
        <strain evidence="10">JCM 4087</strain>
    </source>
</reference>
<dbReference type="Gene3D" id="2.60.40.1120">
    <property type="entry name" value="Carboxypeptidase-like, regulatory domain"/>
    <property type="match status" value="1"/>
</dbReference>
<keyword evidence="6" id="KW-0998">Cell outer membrane</keyword>
<keyword evidence="3" id="KW-1134">Transmembrane beta strand</keyword>
<comment type="subcellular location">
    <subcellularLocation>
        <location evidence="1">Cell outer membrane</location>
        <topology evidence="1">Multi-pass membrane protein</topology>
    </subcellularLocation>
</comment>
<dbReference type="InterPro" id="IPR013784">
    <property type="entry name" value="Carb-bd-like_fold"/>
</dbReference>
<evidence type="ECO:0000256" key="2">
    <source>
        <dbReference type="ARBA" id="ARBA00022448"/>
    </source>
</evidence>
<dbReference type="Pfam" id="PF13620">
    <property type="entry name" value="CarboxypepD_reg"/>
    <property type="match status" value="1"/>
</dbReference>
<dbReference type="RefSeq" id="WP_263335262.1">
    <property type="nucleotide sequence ID" value="NZ_JAGSYH010000002.1"/>
</dbReference>
<proteinExistence type="predicted"/>
<keyword evidence="5" id="KW-0472">Membrane</keyword>
<evidence type="ECO:0000259" key="8">
    <source>
        <dbReference type="Pfam" id="PF25183"/>
    </source>
</evidence>
<dbReference type="InterPro" id="IPR036942">
    <property type="entry name" value="Beta-barrel_TonB_sf"/>
</dbReference>
<name>A0ABW1EBU7_9BACT</name>
<dbReference type="InterPro" id="IPR039426">
    <property type="entry name" value="TonB-dep_rcpt-like"/>
</dbReference>
<gene>
    <name evidence="9" type="ORF">ACFPT7_00315</name>
</gene>
<feature type="signal peptide" evidence="7">
    <location>
        <begin position="1"/>
        <end position="33"/>
    </location>
</feature>
<evidence type="ECO:0000256" key="3">
    <source>
        <dbReference type="ARBA" id="ARBA00022452"/>
    </source>
</evidence>
<dbReference type="InterPro" id="IPR057601">
    <property type="entry name" value="Oar-like_b-barrel"/>
</dbReference>